<gene>
    <name evidence="1" type="ORF">E4Z66_17675</name>
</gene>
<evidence type="ECO:0008006" key="3">
    <source>
        <dbReference type="Google" id="ProtNLM"/>
    </source>
</evidence>
<name>A0A4S4N6M9_9RHOB</name>
<organism evidence="1 2">
    <name type="scientific">Aliishimia ponticola</name>
    <dbReference type="NCBI Taxonomy" id="2499833"/>
    <lineage>
        <taxon>Bacteria</taxon>
        <taxon>Pseudomonadati</taxon>
        <taxon>Pseudomonadota</taxon>
        <taxon>Alphaproteobacteria</taxon>
        <taxon>Rhodobacterales</taxon>
        <taxon>Paracoccaceae</taxon>
        <taxon>Aliishimia</taxon>
    </lineage>
</organism>
<dbReference type="OrthoDB" id="7861976at2"/>
<dbReference type="Proteomes" id="UP000306602">
    <property type="component" value="Unassembled WGS sequence"/>
</dbReference>
<dbReference type="EMBL" id="SRKY01000005">
    <property type="protein sequence ID" value="THH34792.1"/>
    <property type="molecule type" value="Genomic_DNA"/>
</dbReference>
<accession>A0A4S4N6M9</accession>
<evidence type="ECO:0000313" key="1">
    <source>
        <dbReference type="EMBL" id="THH34792.1"/>
    </source>
</evidence>
<dbReference type="RefSeq" id="WP_136464379.1">
    <property type="nucleotide sequence ID" value="NZ_SRKY01000005.1"/>
</dbReference>
<keyword evidence="2" id="KW-1185">Reference proteome</keyword>
<reference evidence="1 2" key="1">
    <citation type="submission" date="2019-04" db="EMBL/GenBank/DDBJ databases">
        <title>Shimia ponticola sp. nov., isolated from seawater.</title>
        <authorList>
            <person name="Kim Y.-O."/>
            <person name="Yoon J.-H."/>
        </authorList>
    </citation>
    <scope>NUCLEOTIDE SEQUENCE [LARGE SCALE GENOMIC DNA]</scope>
    <source>
        <strain evidence="1 2">MYP11</strain>
    </source>
</reference>
<sequence length="140" mass="16001">MSDELRTLLQLEKIRSTKSQKALMDLQVEENRLRGQIETLKEHRRQSHTTDTALMPMRAIGALVQWQAWIDRTQGELNIDLAKVMARKAPVLRKVRIDSGRRDVVASLADRSDMEAREEARSQQLQTVLDQAAVRAALTK</sequence>
<comment type="caution">
    <text evidence="1">The sequence shown here is derived from an EMBL/GenBank/DDBJ whole genome shotgun (WGS) entry which is preliminary data.</text>
</comment>
<protein>
    <recommendedName>
        <fullName evidence="3">Flagellar FliJ protein</fullName>
    </recommendedName>
</protein>
<proteinExistence type="predicted"/>
<evidence type="ECO:0000313" key="2">
    <source>
        <dbReference type="Proteomes" id="UP000306602"/>
    </source>
</evidence>
<dbReference type="AlphaFoldDB" id="A0A4S4N6M9"/>